<gene>
    <name evidence="5" type="ORF">ACFSAH_05385</name>
</gene>
<dbReference type="Pfam" id="PF00072">
    <property type="entry name" value="Response_reg"/>
    <property type="match status" value="1"/>
</dbReference>
<sequence length="123" mass="13671">MNTEKLILIIDDDSRNIFALSLALKIKGFKSISCLSASEGIDLLQKENNISVVLMDMMMPEMDGYQAIKTIRSYPLLQNIPIIAVTAQAMQGDREKCLNAGAQDYISKPIDIEKLIIAIKKVI</sequence>
<dbReference type="SMART" id="SM00448">
    <property type="entry name" value="REC"/>
    <property type="match status" value="1"/>
</dbReference>
<dbReference type="InterPro" id="IPR001789">
    <property type="entry name" value="Sig_transdc_resp-reg_receiver"/>
</dbReference>
<name>A0ABW4ICF6_9SPHI</name>
<dbReference type="RefSeq" id="WP_379661681.1">
    <property type="nucleotide sequence ID" value="NZ_JBHUDG010000004.1"/>
</dbReference>
<dbReference type="PANTHER" id="PTHR45339">
    <property type="entry name" value="HYBRID SIGNAL TRANSDUCTION HISTIDINE KINASE J"/>
    <property type="match status" value="1"/>
</dbReference>
<protein>
    <submittedName>
        <fullName evidence="5">Response regulator</fullName>
    </submittedName>
</protein>
<dbReference type="Proteomes" id="UP001597118">
    <property type="component" value="Unassembled WGS sequence"/>
</dbReference>
<keyword evidence="1 3" id="KW-0597">Phosphoprotein</keyword>
<feature type="domain" description="Response regulatory" evidence="4">
    <location>
        <begin position="6"/>
        <end position="123"/>
    </location>
</feature>
<dbReference type="PANTHER" id="PTHR45339:SF1">
    <property type="entry name" value="HYBRID SIGNAL TRANSDUCTION HISTIDINE KINASE J"/>
    <property type="match status" value="1"/>
</dbReference>
<dbReference type="InterPro" id="IPR011006">
    <property type="entry name" value="CheY-like_superfamily"/>
</dbReference>
<accession>A0ABW4ICF6</accession>
<dbReference type="EMBL" id="JBHUDG010000004">
    <property type="protein sequence ID" value="MFD1629301.1"/>
    <property type="molecule type" value="Genomic_DNA"/>
</dbReference>
<dbReference type="CDD" id="cd17546">
    <property type="entry name" value="REC_hyHK_CKI1_RcsC-like"/>
    <property type="match status" value="1"/>
</dbReference>
<dbReference type="Gene3D" id="3.40.50.2300">
    <property type="match status" value="1"/>
</dbReference>
<evidence type="ECO:0000256" key="1">
    <source>
        <dbReference type="ARBA" id="ARBA00022553"/>
    </source>
</evidence>
<dbReference type="PROSITE" id="PS50110">
    <property type="entry name" value="RESPONSE_REGULATORY"/>
    <property type="match status" value="1"/>
</dbReference>
<keyword evidence="6" id="KW-1185">Reference proteome</keyword>
<organism evidence="5 6">
    <name type="scientific">Pseudopedobacter beijingensis</name>
    <dbReference type="NCBI Taxonomy" id="1207056"/>
    <lineage>
        <taxon>Bacteria</taxon>
        <taxon>Pseudomonadati</taxon>
        <taxon>Bacteroidota</taxon>
        <taxon>Sphingobacteriia</taxon>
        <taxon>Sphingobacteriales</taxon>
        <taxon>Sphingobacteriaceae</taxon>
        <taxon>Pseudopedobacter</taxon>
    </lineage>
</organism>
<evidence type="ECO:0000259" key="4">
    <source>
        <dbReference type="PROSITE" id="PS50110"/>
    </source>
</evidence>
<evidence type="ECO:0000256" key="2">
    <source>
        <dbReference type="ARBA" id="ARBA00023012"/>
    </source>
</evidence>
<reference evidence="6" key="1">
    <citation type="journal article" date="2019" name="Int. J. Syst. Evol. Microbiol.">
        <title>The Global Catalogue of Microorganisms (GCM) 10K type strain sequencing project: providing services to taxonomists for standard genome sequencing and annotation.</title>
        <authorList>
            <consortium name="The Broad Institute Genomics Platform"/>
            <consortium name="The Broad Institute Genome Sequencing Center for Infectious Disease"/>
            <person name="Wu L."/>
            <person name="Ma J."/>
        </authorList>
    </citation>
    <scope>NUCLEOTIDE SEQUENCE [LARGE SCALE GENOMIC DNA]</scope>
    <source>
        <strain evidence="6">CCUG 53762</strain>
    </source>
</reference>
<dbReference type="SUPFAM" id="SSF52172">
    <property type="entry name" value="CheY-like"/>
    <property type="match status" value="1"/>
</dbReference>
<evidence type="ECO:0000256" key="3">
    <source>
        <dbReference type="PROSITE-ProRule" id="PRU00169"/>
    </source>
</evidence>
<feature type="modified residue" description="4-aspartylphosphate" evidence="3">
    <location>
        <position position="56"/>
    </location>
</feature>
<proteinExistence type="predicted"/>
<evidence type="ECO:0000313" key="6">
    <source>
        <dbReference type="Proteomes" id="UP001597118"/>
    </source>
</evidence>
<evidence type="ECO:0000313" key="5">
    <source>
        <dbReference type="EMBL" id="MFD1629301.1"/>
    </source>
</evidence>
<keyword evidence="2" id="KW-0902">Two-component regulatory system</keyword>
<comment type="caution">
    <text evidence="5">The sequence shown here is derived from an EMBL/GenBank/DDBJ whole genome shotgun (WGS) entry which is preliminary data.</text>
</comment>